<dbReference type="SMART" id="SM00228">
    <property type="entry name" value="PDZ"/>
    <property type="match status" value="3"/>
</dbReference>
<comment type="caution">
    <text evidence="4">The sequence shown here is derived from an EMBL/GenBank/DDBJ whole genome shotgun (WGS) entry which is preliminary data.</text>
</comment>
<dbReference type="Pfam" id="PF00595">
    <property type="entry name" value="PDZ"/>
    <property type="match status" value="3"/>
</dbReference>
<dbReference type="EMBL" id="CAJNRF010010392">
    <property type="protein sequence ID" value="CAF2120187.1"/>
    <property type="molecule type" value="Genomic_DNA"/>
</dbReference>
<feature type="domain" description="PDZ" evidence="3">
    <location>
        <begin position="321"/>
        <end position="407"/>
    </location>
</feature>
<dbReference type="Proteomes" id="UP000663866">
    <property type="component" value="Unassembled WGS sequence"/>
</dbReference>
<evidence type="ECO:0000259" key="3">
    <source>
        <dbReference type="PROSITE" id="PS50106"/>
    </source>
</evidence>
<dbReference type="Gene3D" id="2.30.42.10">
    <property type="match status" value="3"/>
</dbReference>
<protein>
    <recommendedName>
        <fullName evidence="3">PDZ domain-containing protein</fullName>
    </recommendedName>
</protein>
<keyword evidence="7" id="KW-1185">Reference proteome</keyword>
<evidence type="ECO:0000313" key="5">
    <source>
        <dbReference type="EMBL" id="CAF4389982.1"/>
    </source>
</evidence>
<dbReference type="InterPro" id="IPR001478">
    <property type="entry name" value="PDZ"/>
</dbReference>
<keyword evidence="1" id="KW-0677">Repeat</keyword>
<feature type="compositionally biased region" description="Polar residues" evidence="2">
    <location>
        <begin position="263"/>
        <end position="279"/>
    </location>
</feature>
<sequence length="465" mass="52188">MAGSSDAELVRNANIRLCKLRVWREFDGLGFNLEAAQRPPHLIRLVESNSPASAGGLKILDVILYVNQEDVSEADFNTVRGAIKTARDSNRSIELLVVEQRFYQLLKKKNIPITFQSATIIQTPEFMPADYINFPKRTPRTCNLRLGKSDTSFGFEVINGENDIGAYIQEVFPNTPASNTPLRKCDRIIEIDDKNVDKDVSKSILEKLVNAQQKGAVKLFVVDTDTYKNVQLHKLPLTSKGQRKSQSEDGLSTNRYNFDDHSSVNTNDGNQLTPLNPSTMRGDMPKTRTPSVLDLTPSTRSQIPPLTISPSVDLPNEDIRLCTIYRADPSDTFGIEFNYHRQEQLHSLSIVSGRNNERSNAEQAGIKTDDRLIEINGQNIQNLSHDQITQRVRAVKHPDPLVVLVSDVPTFEHYKQQQKLIHRSLPNVKIMPSNRRTPSASPTSSLHHSLGTRTPSIAQRDPPNI</sequence>
<dbReference type="PANTHER" id="PTHR14191">
    <property type="entry name" value="PDZ DOMAIN CONTAINING PROTEIN"/>
    <property type="match status" value="1"/>
</dbReference>
<organism evidence="4 6">
    <name type="scientific">Rotaria magnacalcarata</name>
    <dbReference type="NCBI Taxonomy" id="392030"/>
    <lineage>
        <taxon>Eukaryota</taxon>
        <taxon>Metazoa</taxon>
        <taxon>Spiralia</taxon>
        <taxon>Gnathifera</taxon>
        <taxon>Rotifera</taxon>
        <taxon>Eurotatoria</taxon>
        <taxon>Bdelloidea</taxon>
        <taxon>Philodinida</taxon>
        <taxon>Philodinidae</taxon>
        <taxon>Rotaria</taxon>
    </lineage>
</organism>
<evidence type="ECO:0000256" key="2">
    <source>
        <dbReference type="SAM" id="MobiDB-lite"/>
    </source>
</evidence>
<feature type="compositionally biased region" description="Polar residues" evidence="2">
    <location>
        <begin position="296"/>
        <end position="310"/>
    </location>
</feature>
<feature type="region of interest" description="Disordered" evidence="2">
    <location>
        <begin position="238"/>
        <end position="310"/>
    </location>
</feature>
<feature type="domain" description="PDZ" evidence="3">
    <location>
        <begin position="19"/>
        <end position="101"/>
    </location>
</feature>
<dbReference type="Proteomes" id="UP000663856">
    <property type="component" value="Unassembled WGS sequence"/>
</dbReference>
<feature type="compositionally biased region" description="Polar residues" evidence="2">
    <location>
        <begin position="434"/>
        <end position="457"/>
    </location>
</feature>
<proteinExistence type="predicted"/>
<accession>A0A816V6W8</accession>
<feature type="non-terminal residue" evidence="4">
    <location>
        <position position="1"/>
    </location>
</feature>
<dbReference type="GO" id="GO:0016324">
    <property type="term" value="C:apical plasma membrane"/>
    <property type="evidence" value="ECO:0007669"/>
    <property type="project" value="TreeGrafter"/>
</dbReference>
<dbReference type="GO" id="GO:0072659">
    <property type="term" value="P:protein localization to plasma membrane"/>
    <property type="evidence" value="ECO:0007669"/>
    <property type="project" value="TreeGrafter"/>
</dbReference>
<dbReference type="AlphaFoldDB" id="A0A816V6W8"/>
<dbReference type="PANTHER" id="PTHR14191:SF28">
    <property type="entry name" value="GH04176P-RELATED"/>
    <property type="match status" value="1"/>
</dbReference>
<name>A0A816V6W8_9BILA</name>
<dbReference type="SUPFAM" id="SSF50156">
    <property type="entry name" value="PDZ domain-like"/>
    <property type="match status" value="3"/>
</dbReference>
<reference evidence="4" key="1">
    <citation type="submission" date="2021-02" db="EMBL/GenBank/DDBJ databases">
        <authorList>
            <person name="Nowell W R."/>
        </authorList>
    </citation>
    <scope>NUCLEOTIDE SEQUENCE</scope>
</reference>
<gene>
    <name evidence="5" type="ORF">OVN521_LOCUS34230</name>
    <name evidence="4" type="ORF">WKI299_LOCUS24215</name>
</gene>
<evidence type="ECO:0000313" key="6">
    <source>
        <dbReference type="Proteomes" id="UP000663856"/>
    </source>
</evidence>
<dbReference type="InterPro" id="IPR051067">
    <property type="entry name" value="NHER"/>
</dbReference>
<evidence type="ECO:0000313" key="4">
    <source>
        <dbReference type="EMBL" id="CAF2120187.1"/>
    </source>
</evidence>
<dbReference type="EMBL" id="CAJOBG010039753">
    <property type="protein sequence ID" value="CAF4389982.1"/>
    <property type="molecule type" value="Genomic_DNA"/>
</dbReference>
<evidence type="ECO:0000313" key="7">
    <source>
        <dbReference type="Proteomes" id="UP000663866"/>
    </source>
</evidence>
<evidence type="ECO:0000256" key="1">
    <source>
        <dbReference type="ARBA" id="ARBA00022737"/>
    </source>
</evidence>
<dbReference type="GO" id="GO:0043495">
    <property type="term" value="F:protein-membrane adaptor activity"/>
    <property type="evidence" value="ECO:0007669"/>
    <property type="project" value="TreeGrafter"/>
</dbReference>
<feature type="region of interest" description="Disordered" evidence="2">
    <location>
        <begin position="430"/>
        <end position="465"/>
    </location>
</feature>
<dbReference type="PROSITE" id="PS50106">
    <property type="entry name" value="PDZ"/>
    <property type="match status" value="3"/>
</dbReference>
<feature type="domain" description="PDZ" evidence="3">
    <location>
        <begin position="143"/>
        <end position="196"/>
    </location>
</feature>
<dbReference type="InterPro" id="IPR036034">
    <property type="entry name" value="PDZ_sf"/>
</dbReference>